<name>A0ABP8RHD1_9PSEU</name>
<accession>A0ABP8RHD1</accession>
<organism evidence="1 2">
    <name type="scientific">Pseudonocardia xishanensis</name>
    <dbReference type="NCBI Taxonomy" id="630995"/>
    <lineage>
        <taxon>Bacteria</taxon>
        <taxon>Bacillati</taxon>
        <taxon>Actinomycetota</taxon>
        <taxon>Actinomycetes</taxon>
        <taxon>Pseudonocardiales</taxon>
        <taxon>Pseudonocardiaceae</taxon>
        <taxon>Pseudonocardia</taxon>
    </lineage>
</organism>
<proteinExistence type="predicted"/>
<dbReference type="Proteomes" id="UP001501598">
    <property type="component" value="Unassembled WGS sequence"/>
</dbReference>
<reference evidence="2" key="1">
    <citation type="journal article" date="2019" name="Int. J. Syst. Evol. Microbiol.">
        <title>The Global Catalogue of Microorganisms (GCM) 10K type strain sequencing project: providing services to taxonomists for standard genome sequencing and annotation.</title>
        <authorList>
            <consortium name="The Broad Institute Genomics Platform"/>
            <consortium name="The Broad Institute Genome Sequencing Center for Infectious Disease"/>
            <person name="Wu L."/>
            <person name="Ma J."/>
        </authorList>
    </citation>
    <scope>NUCLEOTIDE SEQUENCE [LARGE SCALE GENOMIC DNA]</scope>
    <source>
        <strain evidence="2">JCM 17906</strain>
    </source>
</reference>
<protein>
    <recommendedName>
        <fullName evidence="3">ABM domain-containing protein</fullName>
    </recommendedName>
</protein>
<evidence type="ECO:0000313" key="2">
    <source>
        <dbReference type="Proteomes" id="UP001501598"/>
    </source>
</evidence>
<dbReference type="EMBL" id="BAABGT010000014">
    <property type="protein sequence ID" value="GAA4538856.1"/>
    <property type="molecule type" value="Genomic_DNA"/>
</dbReference>
<evidence type="ECO:0008006" key="3">
    <source>
        <dbReference type="Google" id="ProtNLM"/>
    </source>
</evidence>
<evidence type="ECO:0000313" key="1">
    <source>
        <dbReference type="EMBL" id="GAA4538856.1"/>
    </source>
</evidence>
<sequence length="90" mass="9957">MSYCQITRTPDMTLAEYEEVQRALGSEPLAGQLVHLVGVVDGSLVIVDEWESRADADRFAAERLFPAFERAGIRPEATTEVTAFETAVRV</sequence>
<dbReference type="RefSeq" id="WP_345413052.1">
    <property type="nucleotide sequence ID" value="NZ_BAABGT010000014.1"/>
</dbReference>
<comment type="caution">
    <text evidence="1">The sequence shown here is derived from an EMBL/GenBank/DDBJ whole genome shotgun (WGS) entry which is preliminary data.</text>
</comment>
<keyword evidence="2" id="KW-1185">Reference proteome</keyword>
<gene>
    <name evidence="1" type="ORF">GCM10023175_09380</name>
</gene>